<dbReference type="Gene3D" id="3.30.470.20">
    <property type="entry name" value="ATP-grasp fold, B domain"/>
    <property type="match status" value="2"/>
</dbReference>
<dbReference type="SUPFAM" id="SSF55729">
    <property type="entry name" value="Acyl-CoA N-acyltransferases (Nat)"/>
    <property type="match status" value="1"/>
</dbReference>
<dbReference type="NCBIfam" id="TIGR03103">
    <property type="entry name" value="trio_acet_GNAT"/>
    <property type="match status" value="1"/>
</dbReference>
<dbReference type="PANTHER" id="PTHR21621:SF0">
    <property type="entry name" value="BETA-CITRYLGLUTAMATE SYNTHASE B-RELATED"/>
    <property type="match status" value="1"/>
</dbReference>
<gene>
    <name evidence="5" type="primary">ngg</name>
    <name evidence="5" type="ORF">DO021_07865</name>
    <name evidence="4" type="ORF">EYB58_02600</name>
</gene>
<sequence length="578" mass="64499">MSKKSHRIEKGYGQSLRNWEKMENPATSRMQPNAFAEMGWGRLVFGHTFENNKRIVDAMCSHGRDTRDIAMYVIDPHVLIAMAPDKLFLDPSHTFRLWHYDHSCKNTEDSRILTIQRLSTRQEADQVNQIYAKCRMKGADPDFLLDQRATKLRTYLVAKPADSDQVVGTITGVDHVAAFNDPENGCSLWSLAVDPQAGVPGVGTCLVRHLAAHYFTKGRAFIDASVMHDNQIAIPLYEKLGFQRVPVFCIKRKNSINQTLYVAEHDTVQQMNPYARLIADEAKQRGIIVDVIDEAYGLFNLSLGSRSITCRESLSEMTSAVAMTKCDDKRLTRNLVARAGIRTPEQIRHEDMDTSIRFMQQQGRVVVKPARGEQGAGISVDISEPGELETAIESAGEICSDILLETYVKGEDLRIIVINHEVVAAAVRKPPAITGTVSHTIRELIEKHNRRRMAATGGESFIPDDAETLRCLNKEGLDYETVLENGRTVVVRKTANLHTGGTIHDVTDEISPALKQAAVTVSQTLDIPVTGLDFMVPDISCDDYAFIEANERPGLANHEPQPTAQRFIDFLFPETVTE</sequence>
<dbReference type="AlphaFoldDB" id="A0A328FHH9"/>
<feature type="domain" description="N-acetyltransferase" evidence="3">
    <location>
        <begin position="113"/>
        <end position="261"/>
    </location>
</feature>
<feature type="domain" description="ATP-grasp" evidence="2">
    <location>
        <begin position="333"/>
        <end position="576"/>
    </location>
</feature>
<dbReference type="EMBL" id="CP036313">
    <property type="protein sequence ID" value="QBH11911.1"/>
    <property type="molecule type" value="Genomic_DNA"/>
</dbReference>
<dbReference type="GO" id="GO:0009432">
    <property type="term" value="P:SOS response"/>
    <property type="evidence" value="ECO:0007669"/>
    <property type="project" value="TreeGrafter"/>
</dbReference>
<dbReference type="SUPFAM" id="SSF56059">
    <property type="entry name" value="Glutathione synthetase ATP-binding domain-like"/>
    <property type="match status" value="1"/>
</dbReference>
<dbReference type="GO" id="GO:0005524">
    <property type="term" value="F:ATP binding"/>
    <property type="evidence" value="ECO:0007669"/>
    <property type="project" value="UniProtKB-UniRule"/>
</dbReference>
<evidence type="ECO:0000313" key="5">
    <source>
        <dbReference type="EMBL" id="RAM02553.1"/>
    </source>
</evidence>
<dbReference type="GO" id="GO:0018169">
    <property type="term" value="F:ribosomal S6-glutamic acid ligase activity"/>
    <property type="evidence" value="ECO:0007669"/>
    <property type="project" value="TreeGrafter"/>
</dbReference>
<dbReference type="InterPro" id="IPR011761">
    <property type="entry name" value="ATP-grasp"/>
</dbReference>
<evidence type="ECO:0000313" key="6">
    <source>
        <dbReference type="Proteomes" id="UP000248798"/>
    </source>
</evidence>
<dbReference type="PANTHER" id="PTHR21621">
    <property type="entry name" value="RIBOSOMAL PROTEIN S6 MODIFICATION PROTEIN"/>
    <property type="match status" value="1"/>
</dbReference>
<dbReference type="Gene3D" id="3.30.1490.20">
    <property type="entry name" value="ATP-grasp fold, A domain"/>
    <property type="match status" value="1"/>
</dbReference>
<dbReference type="Proteomes" id="UP000293902">
    <property type="component" value="Chromosome"/>
</dbReference>
<evidence type="ECO:0000256" key="1">
    <source>
        <dbReference type="PROSITE-ProRule" id="PRU00409"/>
    </source>
</evidence>
<protein>
    <submittedName>
        <fullName evidence="5">N-acetylglutaminylglutamine synthetase</fullName>
    </submittedName>
</protein>
<evidence type="ECO:0000313" key="7">
    <source>
        <dbReference type="Proteomes" id="UP000293902"/>
    </source>
</evidence>
<dbReference type="GO" id="GO:0046872">
    <property type="term" value="F:metal ion binding"/>
    <property type="evidence" value="ECO:0007669"/>
    <property type="project" value="InterPro"/>
</dbReference>
<dbReference type="InterPro" id="IPR000182">
    <property type="entry name" value="GNAT_dom"/>
</dbReference>
<dbReference type="Proteomes" id="UP000248798">
    <property type="component" value="Unassembled WGS sequence"/>
</dbReference>
<organism evidence="5 6">
    <name type="scientific">Desulfobacter hydrogenophilus</name>
    <dbReference type="NCBI Taxonomy" id="2291"/>
    <lineage>
        <taxon>Bacteria</taxon>
        <taxon>Pseudomonadati</taxon>
        <taxon>Thermodesulfobacteriota</taxon>
        <taxon>Desulfobacteria</taxon>
        <taxon>Desulfobacterales</taxon>
        <taxon>Desulfobacteraceae</taxon>
        <taxon>Desulfobacter</taxon>
    </lineage>
</organism>
<keyword evidence="1" id="KW-0067">ATP-binding</keyword>
<evidence type="ECO:0000259" key="3">
    <source>
        <dbReference type="PROSITE" id="PS51186"/>
    </source>
</evidence>
<dbReference type="InterPro" id="IPR017534">
    <property type="entry name" value="GNAT-acetyltransferase"/>
</dbReference>
<dbReference type="OrthoDB" id="9803907at2"/>
<name>A0A328FHH9_9BACT</name>
<reference evidence="4 7" key="2">
    <citation type="submission" date="2019-02" db="EMBL/GenBank/DDBJ databases">
        <title>Complete genome sequence of Desulfobacter hydrogenophilus AcRS1.</title>
        <authorList>
            <person name="Marietou A."/>
            <person name="Lund M.B."/>
            <person name="Marshall I.P.G."/>
            <person name="Schreiber L."/>
            <person name="Jorgensen B."/>
        </authorList>
    </citation>
    <scope>NUCLEOTIDE SEQUENCE [LARGE SCALE GENOMIC DNA]</scope>
    <source>
        <strain evidence="4 7">AcRS1</strain>
    </source>
</reference>
<dbReference type="Gene3D" id="3.40.630.30">
    <property type="match status" value="1"/>
</dbReference>
<dbReference type="InterPro" id="IPR016181">
    <property type="entry name" value="Acyl_CoA_acyltransferase"/>
</dbReference>
<dbReference type="InterPro" id="IPR013815">
    <property type="entry name" value="ATP_grasp_subdomain_1"/>
</dbReference>
<dbReference type="Pfam" id="PF00583">
    <property type="entry name" value="Acetyltransf_1"/>
    <property type="match status" value="1"/>
</dbReference>
<evidence type="ECO:0000313" key="4">
    <source>
        <dbReference type="EMBL" id="QBH11911.1"/>
    </source>
</evidence>
<keyword evidence="1" id="KW-0547">Nucleotide-binding</keyword>
<dbReference type="RefSeq" id="WP_111955419.1">
    <property type="nucleotide sequence ID" value="NZ_CP036313.1"/>
</dbReference>
<dbReference type="EMBL" id="QLNI01000013">
    <property type="protein sequence ID" value="RAM02553.1"/>
    <property type="molecule type" value="Genomic_DNA"/>
</dbReference>
<evidence type="ECO:0000259" key="2">
    <source>
        <dbReference type="PROSITE" id="PS50975"/>
    </source>
</evidence>
<dbReference type="Pfam" id="PF08443">
    <property type="entry name" value="RimK"/>
    <property type="match status" value="1"/>
</dbReference>
<dbReference type="PROSITE" id="PS50975">
    <property type="entry name" value="ATP_GRASP"/>
    <property type="match status" value="1"/>
</dbReference>
<dbReference type="GO" id="GO:0005737">
    <property type="term" value="C:cytoplasm"/>
    <property type="evidence" value="ECO:0007669"/>
    <property type="project" value="TreeGrafter"/>
</dbReference>
<dbReference type="GO" id="GO:0016747">
    <property type="term" value="F:acyltransferase activity, transferring groups other than amino-acyl groups"/>
    <property type="evidence" value="ECO:0007669"/>
    <property type="project" value="InterPro"/>
</dbReference>
<proteinExistence type="predicted"/>
<dbReference type="PROSITE" id="PS51186">
    <property type="entry name" value="GNAT"/>
    <property type="match status" value="1"/>
</dbReference>
<keyword evidence="7" id="KW-1185">Reference proteome</keyword>
<dbReference type="InterPro" id="IPR013651">
    <property type="entry name" value="ATP-grasp_RimK-type"/>
</dbReference>
<reference evidence="5 6" key="1">
    <citation type="submission" date="2018-06" db="EMBL/GenBank/DDBJ databases">
        <title>Complete Genome Sequence of Desulfobacter hydrogenophilus (DSM3380).</title>
        <authorList>
            <person name="Marietou A."/>
            <person name="Schreiber L."/>
            <person name="Marshall I."/>
            <person name="Jorgensen B."/>
        </authorList>
    </citation>
    <scope>NUCLEOTIDE SEQUENCE [LARGE SCALE GENOMIC DNA]</scope>
    <source>
        <strain evidence="5 6">DSM 3380</strain>
    </source>
</reference>
<accession>A0A328FHH9</accession>